<feature type="transmembrane region" description="Helical" evidence="1">
    <location>
        <begin position="21"/>
        <end position="46"/>
    </location>
</feature>
<name>U1MRU4_9MICO</name>
<keyword evidence="1" id="KW-0812">Transmembrane</keyword>
<keyword evidence="3" id="KW-1185">Reference proteome</keyword>
<dbReference type="AlphaFoldDB" id="U1MRU4"/>
<gene>
    <name evidence="2" type="ORF">L332_02800</name>
</gene>
<dbReference type="EMBL" id="ASHR01000032">
    <property type="protein sequence ID" value="ERG63380.1"/>
    <property type="molecule type" value="Genomic_DNA"/>
</dbReference>
<keyword evidence="1" id="KW-1133">Transmembrane helix</keyword>
<evidence type="ECO:0000313" key="2">
    <source>
        <dbReference type="EMBL" id="ERG63380.1"/>
    </source>
</evidence>
<keyword evidence="1" id="KW-0472">Membrane</keyword>
<feature type="transmembrane region" description="Helical" evidence="1">
    <location>
        <begin position="131"/>
        <end position="149"/>
    </location>
</feature>
<proteinExistence type="predicted"/>
<reference evidence="2 3" key="1">
    <citation type="journal article" date="2013" name="Genome Announc.">
        <title>First draft genome sequence from a member of the genus agrococcus, isolated from modern microbialites.</title>
        <authorList>
            <person name="White R.A.III."/>
            <person name="Grassa C.J."/>
            <person name="Suttle C.A."/>
        </authorList>
    </citation>
    <scope>NUCLEOTIDE SEQUENCE [LARGE SCALE GENOMIC DNA]</scope>
    <source>
        <strain evidence="2 3">RW1</strain>
    </source>
</reference>
<evidence type="ECO:0000256" key="1">
    <source>
        <dbReference type="SAM" id="Phobius"/>
    </source>
</evidence>
<feature type="transmembrane region" description="Helical" evidence="1">
    <location>
        <begin position="98"/>
        <end position="125"/>
    </location>
</feature>
<dbReference type="Proteomes" id="UP000016462">
    <property type="component" value="Unassembled WGS sequence"/>
</dbReference>
<sequence>MTDHEQPSAATPVMHVPWRRVARFTAVASGALIVAAIAAMLLGAVVLGQRTIRAMPSLVMLALGLGGLLAVAATTSALRRVERVGVDPQRELERRPELAAGFAGATGLLALALTGIAFGTAMVALTGNPRSALPLALGAAVALGALMLLRRATRSLRAASTAALG</sequence>
<organism evidence="2 3">
    <name type="scientific">Agrococcus pavilionensis RW1</name>
    <dbReference type="NCBI Taxonomy" id="1330458"/>
    <lineage>
        <taxon>Bacteria</taxon>
        <taxon>Bacillati</taxon>
        <taxon>Actinomycetota</taxon>
        <taxon>Actinomycetes</taxon>
        <taxon>Micrococcales</taxon>
        <taxon>Microbacteriaceae</taxon>
        <taxon>Agrococcus</taxon>
    </lineage>
</organism>
<dbReference type="RefSeq" id="WP_021011359.1">
    <property type="nucleotide sequence ID" value="NZ_ASHR01000032.1"/>
</dbReference>
<evidence type="ECO:0000313" key="3">
    <source>
        <dbReference type="Proteomes" id="UP000016462"/>
    </source>
</evidence>
<comment type="caution">
    <text evidence="2">The sequence shown here is derived from an EMBL/GenBank/DDBJ whole genome shotgun (WGS) entry which is preliminary data.</text>
</comment>
<accession>U1MRU4</accession>
<protein>
    <submittedName>
        <fullName evidence="2">Uncharacterized protein</fullName>
    </submittedName>
</protein>
<feature type="transmembrane region" description="Helical" evidence="1">
    <location>
        <begin position="58"/>
        <end position="78"/>
    </location>
</feature>